<dbReference type="Proteomes" id="UP001160148">
    <property type="component" value="Unassembled WGS sequence"/>
</dbReference>
<dbReference type="EMBL" id="CARXXK010000004">
    <property type="protein sequence ID" value="CAI6367503.1"/>
    <property type="molecule type" value="Genomic_DNA"/>
</dbReference>
<gene>
    <name evidence="2" type="ORF">MEUPH1_LOCUS21972</name>
</gene>
<dbReference type="PANTHER" id="PTHR45749:SF35">
    <property type="entry name" value="AC-LIKE TRANSPOSASE-RELATED"/>
    <property type="match status" value="1"/>
</dbReference>
<dbReference type="SUPFAM" id="SSF53098">
    <property type="entry name" value="Ribonuclease H-like"/>
    <property type="match status" value="1"/>
</dbReference>
<keyword evidence="3" id="KW-1185">Reference proteome</keyword>
<evidence type="ECO:0000313" key="3">
    <source>
        <dbReference type="Proteomes" id="UP001160148"/>
    </source>
</evidence>
<name>A0AAV0XI07_9HEMI</name>
<comment type="caution">
    <text evidence="2">The sequence shown here is derived from an EMBL/GenBank/DDBJ whole genome shotgun (WGS) entry which is preliminary data.</text>
</comment>
<accession>A0AAV0XI07</accession>
<dbReference type="InterPro" id="IPR008906">
    <property type="entry name" value="HATC_C_dom"/>
</dbReference>
<dbReference type="InterPro" id="IPR012337">
    <property type="entry name" value="RNaseH-like_sf"/>
</dbReference>
<evidence type="ECO:0000259" key="1">
    <source>
        <dbReference type="Pfam" id="PF05699"/>
    </source>
</evidence>
<organism evidence="2 3">
    <name type="scientific">Macrosiphum euphorbiae</name>
    <name type="common">potato aphid</name>
    <dbReference type="NCBI Taxonomy" id="13131"/>
    <lineage>
        <taxon>Eukaryota</taxon>
        <taxon>Metazoa</taxon>
        <taxon>Ecdysozoa</taxon>
        <taxon>Arthropoda</taxon>
        <taxon>Hexapoda</taxon>
        <taxon>Insecta</taxon>
        <taxon>Pterygota</taxon>
        <taxon>Neoptera</taxon>
        <taxon>Paraneoptera</taxon>
        <taxon>Hemiptera</taxon>
        <taxon>Sternorrhyncha</taxon>
        <taxon>Aphidomorpha</taxon>
        <taxon>Aphidoidea</taxon>
        <taxon>Aphididae</taxon>
        <taxon>Macrosiphini</taxon>
        <taxon>Macrosiphum</taxon>
    </lineage>
</organism>
<evidence type="ECO:0000313" key="2">
    <source>
        <dbReference type="EMBL" id="CAI6367503.1"/>
    </source>
</evidence>
<sequence length="413" mass="47438">MTGRYQGVQTRILNINPQAFFTPCAAHNLNLVLCDAAKNSTIAITFFGIVRSVYTLFSASTCRWSIIQKHCTVFTVKQLSETRWESRINSVKALRVQLSSILNALEEVSETANDLMARSEAVSLSNEIGNYEFILSLVIWYDILTEVNIVSKSTQDHKMDKNTSVKMVQSLIQFLHQYREIIIFNFAKIAATKLGEDADIVVAFKNPRVRKKKKLFDYENVEEPVLNNEDRFRTNYFFIILDHAIQSIKKRFKQLETYSDNFGFLHRIGKLKTMENNDLLKHCKDLQLILTDNDLKDIDGLDSFSELIIFRTLIDEDTNSLHALNILKTTNGSFPNLTIALRIMLTIPVTSSCAERSFSKLKLIKTYLRNRLGQDKLSELALISIEEEVSSTIDYKHLIDIFASKKCRKKMFS</sequence>
<feature type="domain" description="HAT C-terminal dimerisation" evidence="1">
    <location>
        <begin position="316"/>
        <end position="388"/>
    </location>
</feature>
<reference evidence="2 3" key="1">
    <citation type="submission" date="2023-01" db="EMBL/GenBank/DDBJ databases">
        <authorList>
            <person name="Whitehead M."/>
        </authorList>
    </citation>
    <scope>NUCLEOTIDE SEQUENCE [LARGE SCALE GENOMIC DNA]</scope>
</reference>
<dbReference type="Pfam" id="PF05699">
    <property type="entry name" value="Dimer_Tnp_hAT"/>
    <property type="match status" value="1"/>
</dbReference>
<proteinExistence type="predicted"/>
<dbReference type="PANTHER" id="PTHR45749">
    <property type="match status" value="1"/>
</dbReference>
<dbReference type="GO" id="GO:0046983">
    <property type="term" value="F:protein dimerization activity"/>
    <property type="evidence" value="ECO:0007669"/>
    <property type="project" value="InterPro"/>
</dbReference>
<protein>
    <recommendedName>
        <fullName evidence="1">HAT C-terminal dimerisation domain-containing protein</fullName>
    </recommendedName>
</protein>
<dbReference type="AlphaFoldDB" id="A0AAV0XI07"/>